<keyword evidence="5 10" id="KW-0297">G-protein coupled receptor</keyword>
<dbReference type="VEuPathDB" id="VectorBase:BGLB008991"/>
<feature type="region of interest" description="Disordered" evidence="11">
    <location>
        <begin position="1"/>
        <end position="42"/>
    </location>
</feature>
<feature type="region of interest" description="Disordered" evidence="11">
    <location>
        <begin position="349"/>
        <end position="401"/>
    </location>
</feature>
<evidence type="ECO:0000256" key="12">
    <source>
        <dbReference type="SAM" id="Phobius"/>
    </source>
</evidence>
<evidence type="ECO:0000256" key="2">
    <source>
        <dbReference type="ARBA" id="ARBA00022475"/>
    </source>
</evidence>
<organism evidence="14 15">
    <name type="scientific">Biomphalaria glabrata</name>
    <name type="common">Bloodfluke planorb</name>
    <name type="synonym">Freshwater snail</name>
    <dbReference type="NCBI Taxonomy" id="6526"/>
    <lineage>
        <taxon>Eukaryota</taxon>
        <taxon>Metazoa</taxon>
        <taxon>Spiralia</taxon>
        <taxon>Lophotrochozoa</taxon>
        <taxon>Mollusca</taxon>
        <taxon>Gastropoda</taxon>
        <taxon>Heterobranchia</taxon>
        <taxon>Euthyneura</taxon>
        <taxon>Panpulmonata</taxon>
        <taxon>Hygrophila</taxon>
        <taxon>Lymnaeoidea</taxon>
        <taxon>Planorbidae</taxon>
        <taxon>Biomphalaria</taxon>
    </lineage>
</organism>
<evidence type="ECO:0000256" key="4">
    <source>
        <dbReference type="ARBA" id="ARBA00022989"/>
    </source>
</evidence>
<evidence type="ECO:0000256" key="11">
    <source>
        <dbReference type="SAM" id="MobiDB-lite"/>
    </source>
</evidence>
<dbReference type="AlphaFoldDB" id="A0A2C9JW87"/>
<comment type="subcellular location">
    <subcellularLocation>
        <location evidence="1">Cell membrane</location>
        <topology evidence="1">Multi-pass membrane protein</topology>
    </subcellularLocation>
</comment>
<evidence type="ECO:0000259" key="13">
    <source>
        <dbReference type="PROSITE" id="PS50262"/>
    </source>
</evidence>
<dbReference type="InterPro" id="IPR029255">
    <property type="entry name" value="CLN6"/>
</dbReference>
<protein>
    <recommendedName>
        <fullName evidence="13">G-protein coupled receptors family 1 profile domain-containing protein</fullName>
    </recommendedName>
</protein>
<feature type="transmembrane region" description="Helical" evidence="12">
    <location>
        <begin position="466"/>
        <end position="494"/>
    </location>
</feature>
<dbReference type="EnsemblMetazoa" id="BGLB008991-RB">
    <property type="protein sequence ID" value="BGLB008991-PB"/>
    <property type="gene ID" value="BGLB008991"/>
</dbReference>
<dbReference type="Gene3D" id="1.20.1070.10">
    <property type="entry name" value="Rhodopsin 7-helix transmembrane proteins"/>
    <property type="match status" value="1"/>
</dbReference>
<dbReference type="GO" id="GO:0043410">
    <property type="term" value="P:positive regulation of MAPK cascade"/>
    <property type="evidence" value="ECO:0007669"/>
    <property type="project" value="TreeGrafter"/>
</dbReference>
<keyword evidence="7" id="KW-1015">Disulfide bond</keyword>
<evidence type="ECO:0000313" key="14">
    <source>
        <dbReference type="EnsemblMetazoa" id="BGLB008991-PB"/>
    </source>
</evidence>
<keyword evidence="6 12" id="KW-0472">Membrane</keyword>
<keyword evidence="2" id="KW-1003">Cell membrane</keyword>
<dbReference type="GO" id="GO:0005886">
    <property type="term" value="C:plasma membrane"/>
    <property type="evidence" value="ECO:0007669"/>
    <property type="project" value="UniProtKB-SubCell"/>
</dbReference>
<sequence>MSATKCRRAKPPARLGKTPARRAKPPARLGKTPARRAKPPARLGKTPVDLVNLLLGLVKLTPARLAHTEIRSQAVYVTADTEIRSQAVYVTAHTEIRSQAVYVTAHTEIRSQAVYVTAHTEIRSQTVYLLERSTHSLSSNVTYLSIIVFVMGASIHLVGDSVNHRLIHLGYKNHLSVAENPIMKELRPKELVWFLHSEVCDMWISVDVLCCTASILHLVAIAMDRYWAVTSIDYIRRRSARRILLMIMVVWIVALFISIPPLFGWRDPNNDPAITGQCIISQDKGYTIFSTVGAFYLPMLVMMIIYIRIWLVARSRIRKDKFQMTKARLKTEETTLVASPKTEYSVVSDCNGCNSPESTAEKKKRRAPFKSYGCSPRPERKKNRNKKLPEQTNGVSSSNSSCSERLKQIQIEPEGFTNGCAEEASIAMLERQCNNGKKISSNESAPYSRTREKLELKRERKAARTLAIITGAFLVCWLPFFIIALIGPFMGWIPPFVRSFVLWLGYFNSLLNPIIYTIFSPEFRIAFQKILFGKYRRGHR</sequence>
<keyword evidence="8 10" id="KW-0675">Receptor</keyword>
<dbReference type="KEGG" id="bgt:106070507"/>
<evidence type="ECO:0000256" key="8">
    <source>
        <dbReference type="ARBA" id="ARBA00023170"/>
    </source>
</evidence>
<dbReference type="Pfam" id="PF00001">
    <property type="entry name" value="7tm_1"/>
    <property type="match status" value="1"/>
</dbReference>
<feature type="transmembrane region" description="Helical" evidence="12">
    <location>
        <begin position="141"/>
        <end position="159"/>
    </location>
</feature>
<evidence type="ECO:0000256" key="3">
    <source>
        <dbReference type="ARBA" id="ARBA00022692"/>
    </source>
</evidence>
<evidence type="ECO:0000256" key="9">
    <source>
        <dbReference type="ARBA" id="ARBA00023224"/>
    </source>
</evidence>
<comment type="similarity">
    <text evidence="10">Belongs to the G-protein coupled receptor 1 family.</text>
</comment>
<gene>
    <name evidence="14" type="primary">106070507</name>
</gene>
<dbReference type="STRING" id="6526.A0A2C9JW87"/>
<dbReference type="CDD" id="cd15331">
    <property type="entry name" value="7tmA_5-HT1A_invertebrates"/>
    <property type="match status" value="1"/>
</dbReference>
<evidence type="ECO:0000256" key="6">
    <source>
        <dbReference type="ARBA" id="ARBA00023136"/>
    </source>
</evidence>
<dbReference type="PROSITE" id="PS00237">
    <property type="entry name" value="G_PROTEIN_RECEP_F1_1"/>
    <property type="match status" value="1"/>
</dbReference>
<feature type="transmembrane region" description="Helical" evidence="12">
    <location>
        <begin position="294"/>
        <end position="313"/>
    </location>
</feature>
<proteinExistence type="inferred from homology"/>
<keyword evidence="4 12" id="KW-1133">Transmembrane helix</keyword>
<feature type="domain" description="G-protein coupled receptors family 1 profile" evidence="13">
    <location>
        <begin position="141"/>
        <end position="516"/>
    </location>
</feature>
<evidence type="ECO:0000256" key="5">
    <source>
        <dbReference type="ARBA" id="ARBA00023040"/>
    </source>
</evidence>
<dbReference type="InterPro" id="IPR000276">
    <property type="entry name" value="GPCR_Rhodpsn"/>
</dbReference>
<evidence type="ECO:0000256" key="1">
    <source>
        <dbReference type="ARBA" id="ARBA00004651"/>
    </source>
</evidence>
<dbReference type="PRINTS" id="PR00237">
    <property type="entry name" value="GPCRRHODOPSN"/>
</dbReference>
<dbReference type="GO" id="GO:0071880">
    <property type="term" value="P:adenylate cyclase-activating adrenergic receptor signaling pathway"/>
    <property type="evidence" value="ECO:0007669"/>
    <property type="project" value="TreeGrafter"/>
</dbReference>
<dbReference type="GO" id="GO:0004993">
    <property type="term" value="F:G protein-coupled serotonin receptor activity"/>
    <property type="evidence" value="ECO:0007669"/>
    <property type="project" value="UniProtKB-ARBA"/>
</dbReference>
<evidence type="ECO:0000256" key="7">
    <source>
        <dbReference type="ARBA" id="ARBA00023157"/>
    </source>
</evidence>
<dbReference type="OrthoDB" id="5956310at2759"/>
<dbReference type="PROSITE" id="PS50262">
    <property type="entry name" value="G_PROTEIN_RECEP_F1_2"/>
    <property type="match status" value="1"/>
</dbReference>
<feature type="transmembrane region" description="Helical" evidence="12">
    <location>
        <begin position="243"/>
        <end position="263"/>
    </location>
</feature>
<dbReference type="InterPro" id="IPR017452">
    <property type="entry name" value="GPCR_Rhodpsn_7TM"/>
</dbReference>
<dbReference type="Pfam" id="PF15156">
    <property type="entry name" value="CLN6"/>
    <property type="match status" value="1"/>
</dbReference>
<feature type="compositionally biased region" description="Basic residues" evidence="11">
    <location>
        <begin position="1"/>
        <end position="11"/>
    </location>
</feature>
<keyword evidence="9 10" id="KW-0807">Transducer</keyword>
<accession>A0A2C9JW87</accession>
<evidence type="ECO:0000256" key="10">
    <source>
        <dbReference type="RuleBase" id="RU000688"/>
    </source>
</evidence>
<dbReference type="PANTHER" id="PTHR24248:SF199">
    <property type="entry name" value="IP13425P-RELATED"/>
    <property type="match status" value="1"/>
</dbReference>
<dbReference type="SUPFAM" id="SSF81321">
    <property type="entry name" value="Family A G protein-coupled receptor-like"/>
    <property type="match status" value="1"/>
</dbReference>
<feature type="transmembrane region" description="Helical" evidence="12">
    <location>
        <begin position="202"/>
        <end position="222"/>
    </location>
</feature>
<name>A0A2C9JW87_BIOGL</name>
<keyword evidence="3 10" id="KW-0812">Transmembrane</keyword>
<dbReference type="Proteomes" id="UP000076420">
    <property type="component" value="Unassembled WGS sequence"/>
</dbReference>
<dbReference type="VEuPathDB" id="VectorBase:BGLAX_044005"/>
<reference evidence="14" key="1">
    <citation type="submission" date="2020-05" db="UniProtKB">
        <authorList>
            <consortium name="EnsemblMetazoa"/>
        </authorList>
    </citation>
    <scope>IDENTIFICATION</scope>
    <source>
        <strain evidence="14">BB02</strain>
    </source>
</reference>
<evidence type="ECO:0000313" key="15">
    <source>
        <dbReference type="Proteomes" id="UP000076420"/>
    </source>
</evidence>
<dbReference type="PANTHER" id="PTHR24248">
    <property type="entry name" value="ADRENERGIC RECEPTOR-RELATED G-PROTEIN COUPLED RECEPTOR"/>
    <property type="match status" value="1"/>
</dbReference>
<feature type="transmembrane region" description="Helical" evidence="12">
    <location>
        <begin position="500"/>
        <end position="519"/>
    </location>
</feature>